<dbReference type="GO" id="GO:0006355">
    <property type="term" value="P:regulation of DNA-templated transcription"/>
    <property type="evidence" value="ECO:0007669"/>
    <property type="project" value="InterPro"/>
</dbReference>
<dbReference type="InterPro" id="IPR010985">
    <property type="entry name" value="Ribbon_hlx_hlx"/>
</dbReference>
<dbReference type="Proteomes" id="UP000295600">
    <property type="component" value="Unassembled WGS sequence"/>
</dbReference>
<protein>
    <submittedName>
        <fullName evidence="1">Uncharacterized protein</fullName>
    </submittedName>
</protein>
<dbReference type="InterPro" id="IPR013321">
    <property type="entry name" value="Arc_rbn_hlx_hlx"/>
</dbReference>
<dbReference type="AlphaFoldDB" id="A0A4R2LV10"/>
<dbReference type="EMBL" id="SLXB01000017">
    <property type="protein sequence ID" value="TCO90339.1"/>
    <property type="molecule type" value="Genomic_DNA"/>
</dbReference>
<comment type="caution">
    <text evidence="1">The sequence shown here is derived from an EMBL/GenBank/DDBJ whole genome shotgun (WGS) entry which is preliminary data.</text>
</comment>
<evidence type="ECO:0000313" key="2">
    <source>
        <dbReference type="Proteomes" id="UP000295600"/>
    </source>
</evidence>
<organism evidence="1 2">
    <name type="scientific">Prevotella heparinolytica</name>
    <dbReference type="NCBI Taxonomy" id="28113"/>
    <lineage>
        <taxon>Bacteria</taxon>
        <taxon>Pseudomonadati</taxon>
        <taxon>Bacteroidota</taxon>
        <taxon>Bacteroidia</taxon>
        <taxon>Bacteroidales</taxon>
        <taxon>Bacteroidaceae</taxon>
        <taxon>Bacteroides</taxon>
    </lineage>
</organism>
<gene>
    <name evidence="1" type="ORF">EV202_11767</name>
</gene>
<dbReference type="Gene3D" id="1.10.1220.10">
    <property type="entry name" value="Met repressor-like"/>
    <property type="match status" value="1"/>
</dbReference>
<name>A0A4R2LV10_9BACE</name>
<evidence type="ECO:0000313" key="1">
    <source>
        <dbReference type="EMBL" id="TCO90339.1"/>
    </source>
</evidence>
<reference evidence="1 2" key="1">
    <citation type="submission" date="2019-03" db="EMBL/GenBank/DDBJ databases">
        <title>Genomic Encyclopedia of Type Strains, Phase IV (KMG-IV): sequencing the most valuable type-strain genomes for metagenomic binning, comparative biology and taxonomic classification.</title>
        <authorList>
            <person name="Goeker M."/>
        </authorList>
    </citation>
    <scope>NUCLEOTIDE SEQUENCE [LARGE SCALE GENOMIC DNA]</scope>
    <source>
        <strain evidence="1 2">DSM 23917</strain>
    </source>
</reference>
<dbReference type="RefSeq" id="WP_234878273.1">
    <property type="nucleotide sequence ID" value="NZ_SLXB01000017.1"/>
</dbReference>
<sequence length="304" mass="36043">MNKVNMGTQPIGPEENALLKRNKQAPGFTTSIVRSRIQLLIERYIQFFNYDLQDYIRHQQVLKIDVPPEVLCSWYPTPNWKKDINKTLKNLMKIKRTLDADSNSDNMSLVSYANLDNLGLHLNVAPEVLQIYIITNGTPYTSLDYNLTKKIKHSYTYEMYWEMTKHDEPRDNYIFFLTPDDFKKKFSVNYNVTNILEKIIIPTQKEIEQFFREGLSPRFFTYQERRIIVGKCKKIEGWEFTIHNESRSKRQGIEAQEATLKKQVTFRLDSNLLDALKNAAKREHRSLNNFVETHLMEIMYKWPN</sequence>
<dbReference type="SUPFAM" id="SSF47598">
    <property type="entry name" value="Ribbon-helix-helix"/>
    <property type="match status" value="1"/>
</dbReference>
<proteinExistence type="predicted"/>
<accession>A0A4R2LV10</accession>